<feature type="domain" description="Zona occludens toxin N-terminal" evidence="1">
    <location>
        <begin position="1"/>
        <end position="168"/>
    </location>
</feature>
<dbReference type="RefSeq" id="WP_059608836.1">
    <property type="nucleotide sequence ID" value="NZ_JAWRKY010000002.1"/>
</dbReference>
<reference evidence="2 3" key="1">
    <citation type="journal article" date="2023" name="Front. Microbiol.">
        <title>Genomic analyses of Burkholderia respiratory isolates indicates two evolutionarily distinct B. anthina clades.</title>
        <authorList>
            <person name="Pham A."/>
            <person name="Volmer J.G."/>
            <person name="Chambers D.C."/>
            <person name="Smith D.J."/>
            <person name="Reid D.W."/>
            <person name="Burr L."/>
            <person name="Wells T.J."/>
        </authorList>
    </citation>
    <scope>NUCLEOTIDE SEQUENCE [LARGE SCALE GENOMIC DNA]</scope>
    <source>
        <strain evidence="2 3">BCCIQ07A</strain>
    </source>
</reference>
<dbReference type="Pfam" id="PF05707">
    <property type="entry name" value="Zot"/>
    <property type="match status" value="1"/>
</dbReference>
<dbReference type="Gene3D" id="3.40.50.300">
    <property type="entry name" value="P-loop containing nucleotide triphosphate hydrolases"/>
    <property type="match status" value="1"/>
</dbReference>
<dbReference type="InterPro" id="IPR027417">
    <property type="entry name" value="P-loop_NTPase"/>
</dbReference>
<organism evidence="2 3">
    <name type="scientific">Burkholderia anthinoferrum</name>
    <dbReference type="NCBI Taxonomy" id="3090833"/>
    <lineage>
        <taxon>Bacteria</taxon>
        <taxon>Pseudomonadati</taxon>
        <taxon>Pseudomonadota</taxon>
        <taxon>Betaproteobacteria</taxon>
        <taxon>Burkholderiales</taxon>
        <taxon>Burkholderiaceae</taxon>
        <taxon>Burkholderia</taxon>
    </lineage>
</organism>
<keyword evidence="3" id="KW-1185">Reference proteome</keyword>
<dbReference type="Proteomes" id="UP001304467">
    <property type="component" value="Unassembled WGS sequence"/>
</dbReference>
<comment type="caution">
    <text evidence="2">The sequence shown here is derived from an EMBL/GenBank/DDBJ whole genome shotgun (WGS) entry which is preliminary data.</text>
</comment>
<dbReference type="EMBL" id="JAWRLE010000004">
    <property type="protein sequence ID" value="MEB2578104.1"/>
    <property type="molecule type" value="Genomic_DNA"/>
</dbReference>
<sequence length="302" mass="32927">MITLITGVPGSGKSLRAVFEMSREVKAGRRLMVDGIKDLALDHVMVDEPWLRKWFEHAQAQDLIVVDEAQRIWPPTSVSVKPGEDIEKLHVHRHMGVDFILITQHPQRINKTVRDLVGRHVHVRKLFGLNRAMLYEWDHCHNVASLKDAVKTVWAYPREVFRLYTSAEVHTKPKAVIPKSLFLIPIAAVVAVVAGYAGLKSIHSGFGATNKSGGQASATAPAPLPAAGIPSVSSASDSASESWRVVGRYALGSRAFVVLANERGALRVEDSAHFVGEGLATVGTVDGQRVGMWSGKLRGAEK</sequence>
<dbReference type="SUPFAM" id="SSF52540">
    <property type="entry name" value="P-loop containing nucleoside triphosphate hydrolases"/>
    <property type="match status" value="1"/>
</dbReference>
<protein>
    <submittedName>
        <fullName evidence="2">Zonular occludens toxin domain-containing protein</fullName>
    </submittedName>
</protein>
<evidence type="ECO:0000313" key="3">
    <source>
        <dbReference type="Proteomes" id="UP001304467"/>
    </source>
</evidence>
<name>A0ABU5WGI2_9BURK</name>
<evidence type="ECO:0000259" key="1">
    <source>
        <dbReference type="Pfam" id="PF05707"/>
    </source>
</evidence>
<evidence type="ECO:0000313" key="2">
    <source>
        <dbReference type="EMBL" id="MEB2578104.1"/>
    </source>
</evidence>
<accession>A0ABU5WGI2</accession>
<proteinExistence type="predicted"/>
<dbReference type="InterPro" id="IPR008900">
    <property type="entry name" value="Zot_N"/>
</dbReference>
<gene>
    <name evidence="2" type="ORF">SB593_03875</name>
</gene>